<feature type="transmembrane region" description="Helical" evidence="1">
    <location>
        <begin position="107"/>
        <end position="126"/>
    </location>
</feature>
<keyword evidence="1" id="KW-0472">Membrane</keyword>
<sequence>MKPNLISRCSALLNPFYHMVEISKPYYPLAHRLLRFIAYILAGGILAQALCCSMFYFLIYDSQAAGMLAHLIIQHLSYFFLGGVFIIMSVSNILIKRGLSQLRVIRIPSLTIFLAIATTSFLLIPRMDYLRETALIDGMPVMLSPFANYFAVLNAITLLLLLAQMIFSGLMAWRLSDHQLTQMAPDRSN</sequence>
<dbReference type="EMBL" id="NAIA01000003">
    <property type="protein sequence ID" value="OWF65190.1"/>
    <property type="molecule type" value="Genomic_DNA"/>
</dbReference>
<comment type="caution">
    <text evidence="2">The sequence shown here is derived from an EMBL/GenBank/DDBJ whole genome shotgun (WGS) entry which is preliminary data.</text>
</comment>
<dbReference type="AlphaFoldDB" id="A0A210RW70"/>
<feature type="transmembrane region" description="Helical" evidence="1">
    <location>
        <begin position="36"/>
        <end position="59"/>
    </location>
</feature>
<keyword evidence="1" id="KW-1133">Transmembrane helix</keyword>
<proteinExistence type="predicted"/>
<evidence type="ECO:0000313" key="3">
    <source>
        <dbReference type="Proteomes" id="UP000196880"/>
    </source>
</evidence>
<evidence type="ECO:0008006" key="4">
    <source>
        <dbReference type="Google" id="ProtNLM"/>
    </source>
</evidence>
<name>A0A210RW70_9BURK</name>
<protein>
    <recommendedName>
        <fullName evidence="4">DUF4149 domain-containing protein</fullName>
    </recommendedName>
</protein>
<dbReference type="Proteomes" id="UP000196880">
    <property type="component" value="Unassembled WGS sequence"/>
</dbReference>
<keyword evidence="3" id="KW-1185">Reference proteome</keyword>
<evidence type="ECO:0000256" key="1">
    <source>
        <dbReference type="SAM" id="Phobius"/>
    </source>
</evidence>
<keyword evidence="1" id="KW-0812">Transmembrane</keyword>
<reference evidence="2 3" key="1">
    <citation type="submission" date="2017-03" db="EMBL/GenBank/DDBJ databases">
        <title>New species Polynucleobacter sp. MWH-EgelM1-30-B4.</title>
        <authorList>
            <person name="Hahn M.W."/>
        </authorList>
    </citation>
    <scope>NUCLEOTIDE SEQUENCE [LARGE SCALE GENOMIC DNA]</scope>
    <source>
        <strain evidence="2 3">MWH-EgelM1-30-B4</strain>
    </source>
</reference>
<feature type="transmembrane region" description="Helical" evidence="1">
    <location>
        <begin position="146"/>
        <end position="173"/>
    </location>
</feature>
<gene>
    <name evidence="2" type="ORF">B6A14_05090</name>
</gene>
<evidence type="ECO:0000313" key="2">
    <source>
        <dbReference type="EMBL" id="OWF65190.1"/>
    </source>
</evidence>
<organism evidence="2 3">
    <name type="scientific">Polynucleobacter hirudinilacicola</name>
    <dbReference type="NCBI Taxonomy" id="1743166"/>
    <lineage>
        <taxon>Bacteria</taxon>
        <taxon>Pseudomonadati</taxon>
        <taxon>Pseudomonadota</taxon>
        <taxon>Betaproteobacteria</taxon>
        <taxon>Burkholderiales</taxon>
        <taxon>Burkholderiaceae</taxon>
        <taxon>Polynucleobacter</taxon>
    </lineage>
</organism>
<feature type="transmembrane region" description="Helical" evidence="1">
    <location>
        <begin position="71"/>
        <end position="95"/>
    </location>
</feature>
<accession>A0A210RW70</accession>